<comment type="pathway">
    <text evidence="3 9">Cofactor biosynthesis; tetrahydrofolate biosynthesis; 7,8-dihydrofolate from 2-amino-4-hydroxy-6-hydroxymethyl-7,8-dihydropteridine diphosphate and 4-aminobenzoate: step 1/2.</text>
</comment>
<dbReference type="SUPFAM" id="SSF51717">
    <property type="entry name" value="Dihydropteroate synthetase-like"/>
    <property type="match status" value="1"/>
</dbReference>
<keyword evidence="12" id="KW-1185">Reference proteome</keyword>
<evidence type="ECO:0000256" key="8">
    <source>
        <dbReference type="ARBA" id="ARBA00022909"/>
    </source>
</evidence>
<evidence type="ECO:0000256" key="7">
    <source>
        <dbReference type="ARBA" id="ARBA00022842"/>
    </source>
</evidence>
<evidence type="ECO:0000256" key="9">
    <source>
        <dbReference type="RuleBase" id="RU361205"/>
    </source>
</evidence>
<evidence type="ECO:0000256" key="5">
    <source>
        <dbReference type="ARBA" id="ARBA00022679"/>
    </source>
</evidence>
<reference evidence="11 12" key="1">
    <citation type="submission" date="2020-08" db="EMBL/GenBank/DDBJ databases">
        <title>Genomic Encyclopedia of Type Strains, Phase III (KMG-III): the genomes of soil and plant-associated and newly described type strains.</title>
        <authorList>
            <person name="Whitman W."/>
        </authorList>
    </citation>
    <scope>NUCLEOTIDE SEQUENCE [LARGE SCALE GENOMIC DNA]</scope>
    <source>
        <strain evidence="11 12">CECT 8075</strain>
    </source>
</reference>
<dbReference type="GO" id="GO:0046656">
    <property type="term" value="P:folic acid biosynthetic process"/>
    <property type="evidence" value="ECO:0007669"/>
    <property type="project" value="UniProtKB-KW"/>
</dbReference>
<keyword evidence="5 9" id="KW-0808">Transferase</keyword>
<dbReference type="InterPro" id="IPR000489">
    <property type="entry name" value="Pterin-binding_dom"/>
</dbReference>
<dbReference type="InterPro" id="IPR006390">
    <property type="entry name" value="DHP_synth_dom"/>
</dbReference>
<keyword evidence="7 9" id="KW-0460">Magnesium</keyword>
<dbReference type="GO" id="GO:0005829">
    <property type="term" value="C:cytosol"/>
    <property type="evidence" value="ECO:0007669"/>
    <property type="project" value="TreeGrafter"/>
</dbReference>
<dbReference type="PROSITE" id="PS00793">
    <property type="entry name" value="DHPS_2"/>
    <property type="match status" value="1"/>
</dbReference>
<comment type="cofactor">
    <cofactor evidence="2 9">
        <name>Mg(2+)</name>
        <dbReference type="ChEBI" id="CHEBI:18420"/>
    </cofactor>
</comment>
<dbReference type="GO" id="GO:0004156">
    <property type="term" value="F:dihydropteroate synthase activity"/>
    <property type="evidence" value="ECO:0007669"/>
    <property type="project" value="UniProtKB-EC"/>
</dbReference>
<proteinExistence type="inferred from homology"/>
<sequence>MSPSLIWKTSRRTISLGNRPRIMGILNVTPDSFSDGGKFFEPRDFEHSNLESGSIEPNSEHERLRIDAAVAAGLQMQADGADILDIGGESTRPYSTPVDAATEIARVAPVIKRLAPQLNIPISIDTSKAVVAKAAIEAGAEIINDVTGLEGDPEMTDLAKRTGVGVCVMHMQGNPQTMQDAPTYDNVVEEIRDYLIARRDACLSSGIELEKICLDPGVGFGKTHEHNFELIQGIHRFTDLGCACLIGHSRKGFIRKRLAPLVEASEREFNPMAGTLGVSLAATAAGAHLIRVHDVAETVQAIEMFNACRRTLDRKST</sequence>
<dbReference type="GO" id="GO:0046872">
    <property type="term" value="F:metal ion binding"/>
    <property type="evidence" value="ECO:0007669"/>
    <property type="project" value="UniProtKB-KW"/>
</dbReference>
<keyword evidence="6 9" id="KW-0479">Metal-binding</keyword>
<evidence type="ECO:0000256" key="4">
    <source>
        <dbReference type="ARBA" id="ARBA00012458"/>
    </source>
</evidence>
<dbReference type="PANTHER" id="PTHR20941">
    <property type="entry name" value="FOLATE SYNTHESIS PROTEINS"/>
    <property type="match status" value="1"/>
</dbReference>
<keyword evidence="8 9" id="KW-0289">Folate biosynthesis</keyword>
<dbReference type="AlphaFoldDB" id="A0A7W5E4J5"/>
<protein>
    <recommendedName>
        <fullName evidence="4 9">Dihydropteroate synthase</fullName>
        <shortName evidence="9">DHPS</shortName>
        <ecNumber evidence="4 9">2.5.1.15</ecNumber>
    </recommendedName>
    <alternativeName>
        <fullName evidence="9">Dihydropteroate pyrophosphorylase</fullName>
    </alternativeName>
</protein>
<dbReference type="UniPathway" id="UPA00077">
    <property type="reaction ID" value="UER00156"/>
</dbReference>
<dbReference type="RefSeq" id="WP_184309187.1">
    <property type="nucleotide sequence ID" value="NZ_JACHXU010000031.1"/>
</dbReference>
<comment type="function">
    <text evidence="9">Catalyzes the condensation of para-aminobenzoate (pABA) with 6-hydroxymethyl-7,8-dihydropterin diphosphate (DHPt-PP) to form 7,8-dihydropteroate (H2Pte), the immediate precursor of folate derivatives.</text>
</comment>
<feature type="domain" description="Pterin-binding" evidence="10">
    <location>
        <begin position="20"/>
        <end position="303"/>
    </location>
</feature>
<dbReference type="PANTHER" id="PTHR20941:SF1">
    <property type="entry name" value="FOLIC ACID SYNTHESIS PROTEIN FOL1"/>
    <property type="match status" value="1"/>
</dbReference>
<evidence type="ECO:0000313" key="12">
    <source>
        <dbReference type="Proteomes" id="UP000536179"/>
    </source>
</evidence>
<dbReference type="Proteomes" id="UP000536179">
    <property type="component" value="Unassembled WGS sequence"/>
</dbReference>
<gene>
    <name evidence="11" type="ORF">FHS27_005941</name>
</gene>
<evidence type="ECO:0000256" key="2">
    <source>
        <dbReference type="ARBA" id="ARBA00001946"/>
    </source>
</evidence>
<dbReference type="Gene3D" id="3.20.20.20">
    <property type="entry name" value="Dihydropteroate synthase-like"/>
    <property type="match status" value="1"/>
</dbReference>
<dbReference type="NCBIfam" id="TIGR01496">
    <property type="entry name" value="DHPS"/>
    <property type="match status" value="1"/>
</dbReference>
<dbReference type="Pfam" id="PF00809">
    <property type="entry name" value="Pterin_bind"/>
    <property type="match status" value="1"/>
</dbReference>
<evidence type="ECO:0000259" key="10">
    <source>
        <dbReference type="PROSITE" id="PS50972"/>
    </source>
</evidence>
<organism evidence="11 12">
    <name type="scientific">Aporhodopirellula rubra</name>
    <dbReference type="NCBI Taxonomy" id="980271"/>
    <lineage>
        <taxon>Bacteria</taxon>
        <taxon>Pseudomonadati</taxon>
        <taxon>Planctomycetota</taxon>
        <taxon>Planctomycetia</taxon>
        <taxon>Pirellulales</taxon>
        <taxon>Pirellulaceae</taxon>
        <taxon>Aporhodopirellula</taxon>
    </lineage>
</organism>
<name>A0A7W5E4J5_9BACT</name>
<dbReference type="CDD" id="cd00739">
    <property type="entry name" value="DHPS"/>
    <property type="match status" value="1"/>
</dbReference>
<evidence type="ECO:0000256" key="1">
    <source>
        <dbReference type="ARBA" id="ARBA00000012"/>
    </source>
</evidence>
<dbReference type="PROSITE" id="PS00792">
    <property type="entry name" value="DHPS_1"/>
    <property type="match status" value="1"/>
</dbReference>
<dbReference type="EC" id="2.5.1.15" evidence="4 9"/>
<dbReference type="InterPro" id="IPR011005">
    <property type="entry name" value="Dihydropteroate_synth-like_sf"/>
</dbReference>
<comment type="similarity">
    <text evidence="9">Belongs to the DHPS family.</text>
</comment>
<evidence type="ECO:0000313" key="11">
    <source>
        <dbReference type="EMBL" id="MBB3210095.1"/>
    </source>
</evidence>
<evidence type="ECO:0000256" key="3">
    <source>
        <dbReference type="ARBA" id="ARBA00004763"/>
    </source>
</evidence>
<evidence type="ECO:0000256" key="6">
    <source>
        <dbReference type="ARBA" id="ARBA00022723"/>
    </source>
</evidence>
<accession>A0A7W5E4J5</accession>
<comment type="caution">
    <text evidence="11">The sequence shown here is derived from an EMBL/GenBank/DDBJ whole genome shotgun (WGS) entry which is preliminary data.</text>
</comment>
<dbReference type="InterPro" id="IPR045031">
    <property type="entry name" value="DHP_synth-like"/>
</dbReference>
<dbReference type="EMBL" id="JACHXU010000031">
    <property type="protein sequence ID" value="MBB3210095.1"/>
    <property type="molecule type" value="Genomic_DNA"/>
</dbReference>
<dbReference type="GO" id="GO:0046654">
    <property type="term" value="P:tetrahydrofolate biosynthetic process"/>
    <property type="evidence" value="ECO:0007669"/>
    <property type="project" value="UniProtKB-UniPathway"/>
</dbReference>
<dbReference type="PROSITE" id="PS50972">
    <property type="entry name" value="PTERIN_BINDING"/>
    <property type="match status" value="1"/>
</dbReference>
<comment type="catalytic activity">
    <reaction evidence="1">
        <text>(7,8-dihydropterin-6-yl)methyl diphosphate + 4-aminobenzoate = 7,8-dihydropteroate + diphosphate</text>
        <dbReference type="Rhea" id="RHEA:19949"/>
        <dbReference type="ChEBI" id="CHEBI:17836"/>
        <dbReference type="ChEBI" id="CHEBI:17839"/>
        <dbReference type="ChEBI" id="CHEBI:33019"/>
        <dbReference type="ChEBI" id="CHEBI:72950"/>
        <dbReference type="EC" id="2.5.1.15"/>
    </reaction>
</comment>